<keyword evidence="5" id="KW-1133">Transmembrane helix</keyword>
<evidence type="ECO:0000256" key="4">
    <source>
        <dbReference type="ARBA" id="ARBA00023033"/>
    </source>
</evidence>
<keyword evidence="8" id="KW-1185">Reference proteome</keyword>
<evidence type="ECO:0000256" key="1">
    <source>
        <dbReference type="ARBA" id="ARBA00022630"/>
    </source>
</evidence>
<dbReference type="SUPFAM" id="SSF51905">
    <property type="entry name" value="FAD/NAD(P)-binding domain"/>
    <property type="match status" value="1"/>
</dbReference>
<keyword evidence="5" id="KW-0472">Membrane</keyword>
<dbReference type="PANTHER" id="PTHR46972">
    <property type="entry name" value="MONOOXYGENASE ASQM-RELATED"/>
    <property type="match status" value="1"/>
</dbReference>
<proteinExistence type="predicted"/>
<keyword evidence="2" id="KW-0274">FAD</keyword>
<dbReference type="InterPro" id="IPR036188">
    <property type="entry name" value="FAD/NAD-bd_sf"/>
</dbReference>
<evidence type="ECO:0000313" key="7">
    <source>
        <dbReference type="EMBL" id="KAF2431469.1"/>
    </source>
</evidence>
<dbReference type="Gene3D" id="3.50.50.60">
    <property type="entry name" value="FAD/NAD(P)-binding domain"/>
    <property type="match status" value="1"/>
</dbReference>
<dbReference type="AlphaFoldDB" id="A0A9P4NSQ4"/>
<keyword evidence="3" id="KW-0560">Oxidoreductase</keyword>
<protein>
    <submittedName>
        <fullName evidence="7">FAD/NAD(P)-binding domain-containing protein</fullName>
    </submittedName>
</protein>
<evidence type="ECO:0000256" key="3">
    <source>
        <dbReference type="ARBA" id="ARBA00023002"/>
    </source>
</evidence>
<evidence type="ECO:0000256" key="5">
    <source>
        <dbReference type="SAM" id="Phobius"/>
    </source>
</evidence>
<organism evidence="7 8">
    <name type="scientific">Tothia fuscella</name>
    <dbReference type="NCBI Taxonomy" id="1048955"/>
    <lineage>
        <taxon>Eukaryota</taxon>
        <taxon>Fungi</taxon>
        <taxon>Dikarya</taxon>
        <taxon>Ascomycota</taxon>
        <taxon>Pezizomycotina</taxon>
        <taxon>Dothideomycetes</taxon>
        <taxon>Pleosporomycetidae</taxon>
        <taxon>Venturiales</taxon>
        <taxon>Cylindrosympodiaceae</taxon>
        <taxon>Tothia</taxon>
    </lineage>
</organism>
<dbReference type="Proteomes" id="UP000800235">
    <property type="component" value="Unassembled WGS sequence"/>
</dbReference>
<accession>A0A9P4NSQ4</accession>
<evidence type="ECO:0000313" key="8">
    <source>
        <dbReference type="Proteomes" id="UP000800235"/>
    </source>
</evidence>
<gene>
    <name evidence="7" type="ORF">EJ08DRAFT_648741</name>
</gene>
<comment type="caution">
    <text evidence="7">The sequence shown here is derived from an EMBL/GenBank/DDBJ whole genome shotgun (WGS) entry which is preliminary data.</text>
</comment>
<keyword evidence="1" id="KW-0285">Flavoprotein</keyword>
<reference evidence="7" key="1">
    <citation type="journal article" date="2020" name="Stud. Mycol.">
        <title>101 Dothideomycetes genomes: a test case for predicting lifestyles and emergence of pathogens.</title>
        <authorList>
            <person name="Haridas S."/>
            <person name="Albert R."/>
            <person name="Binder M."/>
            <person name="Bloem J."/>
            <person name="Labutti K."/>
            <person name="Salamov A."/>
            <person name="Andreopoulos B."/>
            <person name="Baker S."/>
            <person name="Barry K."/>
            <person name="Bills G."/>
            <person name="Bluhm B."/>
            <person name="Cannon C."/>
            <person name="Castanera R."/>
            <person name="Culley D."/>
            <person name="Daum C."/>
            <person name="Ezra D."/>
            <person name="Gonzalez J."/>
            <person name="Henrissat B."/>
            <person name="Kuo A."/>
            <person name="Liang C."/>
            <person name="Lipzen A."/>
            <person name="Lutzoni F."/>
            <person name="Magnuson J."/>
            <person name="Mondo S."/>
            <person name="Nolan M."/>
            <person name="Ohm R."/>
            <person name="Pangilinan J."/>
            <person name="Park H.-J."/>
            <person name="Ramirez L."/>
            <person name="Alfaro M."/>
            <person name="Sun H."/>
            <person name="Tritt A."/>
            <person name="Yoshinaga Y."/>
            <person name="Zwiers L.-H."/>
            <person name="Turgeon B."/>
            <person name="Goodwin S."/>
            <person name="Spatafora J."/>
            <person name="Crous P."/>
            <person name="Grigoriev I."/>
        </authorList>
    </citation>
    <scope>NUCLEOTIDE SEQUENCE</scope>
    <source>
        <strain evidence="7">CBS 130266</strain>
    </source>
</reference>
<dbReference type="GO" id="GO:0071949">
    <property type="term" value="F:FAD binding"/>
    <property type="evidence" value="ECO:0007669"/>
    <property type="project" value="InterPro"/>
</dbReference>
<dbReference type="InterPro" id="IPR002938">
    <property type="entry name" value="FAD-bd"/>
</dbReference>
<dbReference type="PRINTS" id="PR00420">
    <property type="entry name" value="RNGMNOXGNASE"/>
</dbReference>
<keyword evidence="4" id="KW-0503">Monooxygenase</keyword>
<dbReference type="Pfam" id="PF01494">
    <property type="entry name" value="FAD_binding_3"/>
    <property type="match status" value="1"/>
</dbReference>
<name>A0A9P4NSQ4_9PEZI</name>
<dbReference type="PANTHER" id="PTHR46972:SF1">
    <property type="entry name" value="FAD DEPENDENT OXIDOREDUCTASE DOMAIN-CONTAINING PROTEIN"/>
    <property type="match status" value="1"/>
</dbReference>
<feature type="domain" description="FAD-binding" evidence="6">
    <location>
        <begin position="7"/>
        <end position="331"/>
    </location>
</feature>
<dbReference type="OrthoDB" id="655030at2759"/>
<keyword evidence="5" id="KW-0812">Transmembrane</keyword>
<evidence type="ECO:0000259" key="6">
    <source>
        <dbReference type="Pfam" id="PF01494"/>
    </source>
</evidence>
<dbReference type="GO" id="GO:0004497">
    <property type="term" value="F:monooxygenase activity"/>
    <property type="evidence" value="ECO:0007669"/>
    <property type="project" value="UniProtKB-KW"/>
</dbReference>
<dbReference type="EMBL" id="MU007031">
    <property type="protein sequence ID" value="KAF2431469.1"/>
    <property type="molecule type" value="Genomic_DNA"/>
</dbReference>
<evidence type="ECO:0000256" key="2">
    <source>
        <dbReference type="ARBA" id="ARBA00022827"/>
    </source>
</evidence>
<sequence>MSSTPKIAIIGAGPAGLTLARLLSVSKAKVEVTVFEADASPASRQDQGGTLDLHTGTGLSAIRKCGLWDQFSRFARYDGQEMIMADKNGTVLVHLGVGKTTGDRPEIDRKDLKSMLLESLPPGTVRWSHRFKVATSQGLLCFDGREESEGPFDLIVGADGAWSSVRKALHQDKPTYAGVSGYELEIHSPSTACSKLNDMVGRGSYIGTSDAKMLNAQRMGDGHLKVRSWFLCLEGEAEETLNKYGKTGTLDIVRERYKEWDPEMTELLRQAQVDTLRLWTLYELPVGSKWEHKKGLTMIGDAASLATPFSGEGVNKAMVDALELAEMIEKSMDQSQGMTLDEAVICFEKQMFPRSEKLQRLTMANKLAVFREDAPVGTITAMLATLTSESSPLVKAIVGSAPFLALVTFYFWMQVKTGWAIRKYWRRT</sequence>
<feature type="transmembrane region" description="Helical" evidence="5">
    <location>
        <begin position="393"/>
        <end position="413"/>
    </location>
</feature>